<evidence type="ECO:0000256" key="2">
    <source>
        <dbReference type="SAM" id="Phobius"/>
    </source>
</evidence>
<feature type="domain" description="YncI copper-binding" evidence="4">
    <location>
        <begin position="30"/>
        <end position="180"/>
    </location>
</feature>
<keyword evidence="3" id="KW-0732">Signal</keyword>
<dbReference type="InterPro" id="IPR012533">
    <property type="entry name" value="YcnI-copper_dom"/>
</dbReference>
<dbReference type="Proteomes" id="UP000186040">
    <property type="component" value="Unassembled WGS sequence"/>
</dbReference>
<keyword evidence="2" id="KW-0472">Membrane</keyword>
<dbReference type="AlphaFoldDB" id="A0A1Q9LU35"/>
<feature type="region of interest" description="Disordered" evidence="1">
    <location>
        <begin position="154"/>
        <end position="210"/>
    </location>
</feature>
<dbReference type="EMBL" id="MKQR01000001">
    <property type="protein sequence ID" value="OLR95552.1"/>
    <property type="molecule type" value="Genomic_DNA"/>
</dbReference>
<evidence type="ECO:0000259" key="4">
    <source>
        <dbReference type="Pfam" id="PF07987"/>
    </source>
</evidence>
<feature type="signal peptide" evidence="3">
    <location>
        <begin position="1"/>
        <end position="29"/>
    </location>
</feature>
<evidence type="ECO:0000256" key="1">
    <source>
        <dbReference type="SAM" id="MobiDB-lite"/>
    </source>
</evidence>
<dbReference type="Gene3D" id="2.60.40.2230">
    <property type="entry name" value="Uncharacterised protein YcnI-like PF07987, DUF1775"/>
    <property type="match status" value="1"/>
</dbReference>
<feature type="compositionally biased region" description="Low complexity" evidence="1">
    <location>
        <begin position="181"/>
        <end position="195"/>
    </location>
</feature>
<keyword evidence="2" id="KW-0812">Transmembrane</keyword>
<evidence type="ECO:0000313" key="5">
    <source>
        <dbReference type="EMBL" id="OLR95552.1"/>
    </source>
</evidence>
<sequence>MPSRTAARAGVVLAAAGAAALLTSGVASAHVTARVVGEAAAKGGYTVITYRVPNEDNTAGTVKVEVKLPAEYPLSSVRTEPIAGWTATATKAKLDKPVKVGNTEVTEYFNTVTWTAVSPARIAPGQFQDFKLSVGKLPDNTDTLTTPAVQTYDNGKVVAWDQPTPPSGEEPEHPAPSIALAAATGDAHGAASASSEHSEHGGGTETAAAATGSDTTARWLGGAGLVVGALGLGLAAGATLRARKAVAAAKRGE</sequence>
<keyword evidence="6" id="KW-1185">Reference proteome</keyword>
<dbReference type="OrthoDB" id="9810871at2"/>
<proteinExistence type="predicted"/>
<organism evidence="5 6">
    <name type="scientific">Actinokineospora bangkokensis</name>
    <dbReference type="NCBI Taxonomy" id="1193682"/>
    <lineage>
        <taxon>Bacteria</taxon>
        <taxon>Bacillati</taxon>
        <taxon>Actinomycetota</taxon>
        <taxon>Actinomycetes</taxon>
        <taxon>Pseudonocardiales</taxon>
        <taxon>Pseudonocardiaceae</taxon>
        <taxon>Actinokineospora</taxon>
    </lineage>
</organism>
<feature type="chain" id="PRO_5012028347" evidence="3">
    <location>
        <begin position="30"/>
        <end position="253"/>
    </location>
</feature>
<dbReference type="InterPro" id="IPR038507">
    <property type="entry name" value="YcnI-like_sf"/>
</dbReference>
<keyword evidence="2" id="KW-1133">Transmembrane helix</keyword>
<dbReference type="RefSeq" id="WP_075972681.1">
    <property type="nucleotide sequence ID" value="NZ_MKQR01000001.1"/>
</dbReference>
<dbReference type="CDD" id="cd08545">
    <property type="entry name" value="YcnI_like"/>
    <property type="match status" value="1"/>
</dbReference>
<evidence type="ECO:0000256" key="3">
    <source>
        <dbReference type="SAM" id="SignalP"/>
    </source>
</evidence>
<feature type="transmembrane region" description="Helical" evidence="2">
    <location>
        <begin position="219"/>
        <end position="240"/>
    </location>
</feature>
<dbReference type="Pfam" id="PF07987">
    <property type="entry name" value="DUF1775"/>
    <property type="match status" value="1"/>
</dbReference>
<evidence type="ECO:0000313" key="6">
    <source>
        <dbReference type="Proteomes" id="UP000186040"/>
    </source>
</evidence>
<protein>
    <submittedName>
        <fullName evidence="5">Nuclear export factor GLE1</fullName>
    </submittedName>
</protein>
<comment type="caution">
    <text evidence="5">The sequence shown here is derived from an EMBL/GenBank/DDBJ whole genome shotgun (WGS) entry which is preliminary data.</text>
</comment>
<dbReference type="STRING" id="1193682.BJP25_00205"/>
<name>A0A1Q9LU35_9PSEU</name>
<gene>
    <name evidence="5" type="ORF">BJP25_00205</name>
</gene>
<accession>A0A1Q9LU35</accession>
<reference evidence="5 6" key="1">
    <citation type="submission" date="2016-10" db="EMBL/GenBank/DDBJ databases">
        <title>The Draft Genome Sequence of Actinokineospora bangkokensis 44EHWT reveals the biosynthetic pathway of antifungal compounds Thailandins with unusual extender unit butylmalonyl-CoA.</title>
        <authorList>
            <person name="Greule A."/>
            <person name="Intra B."/>
            <person name="Flemming S."/>
            <person name="Rommel M.G."/>
            <person name="Panbangred W."/>
            <person name="Bechthold A."/>
        </authorList>
    </citation>
    <scope>NUCLEOTIDE SEQUENCE [LARGE SCALE GENOMIC DNA]</scope>
    <source>
        <strain evidence="5 6">44EHW</strain>
    </source>
</reference>